<dbReference type="PANTHER" id="PTHR12398:SF8">
    <property type="entry name" value="RIKEN CDNA 2810408A11 GENE"/>
    <property type="match status" value="1"/>
</dbReference>
<feature type="region of interest" description="Disordered" evidence="3">
    <location>
        <begin position="88"/>
        <end position="108"/>
    </location>
</feature>
<keyword evidence="2 5" id="KW-0650">Protein phosphatase inhibitor</keyword>
<dbReference type="GeneID" id="116553230"/>
<evidence type="ECO:0000256" key="2">
    <source>
        <dbReference type="ARBA" id="ARBA00023272"/>
    </source>
</evidence>
<organism evidence="4 5">
    <name type="scientific">Sapajus apella</name>
    <name type="common">Brown-capped capuchin</name>
    <name type="synonym">Cebus apella</name>
    <dbReference type="NCBI Taxonomy" id="9515"/>
    <lineage>
        <taxon>Eukaryota</taxon>
        <taxon>Metazoa</taxon>
        <taxon>Chordata</taxon>
        <taxon>Craniata</taxon>
        <taxon>Vertebrata</taxon>
        <taxon>Euteleostomi</taxon>
        <taxon>Mammalia</taxon>
        <taxon>Eutheria</taxon>
        <taxon>Euarchontoglires</taxon>
        <taxon>Primates</taxon>
        <taxon>Haplorrhini</taxon>
        <taxon>Platyrrhini</taxon>
        <taxon>Cebidae</taxon>
        <taxon>Cebinae</taxon>
        <taxon>Sapajus</taxon>
    </lineage>
</organism>
<dbReference type="InterPro" id="IPR007062">
    <property type="entry name" value="PPI-2"/>
</dbReference>
<reference evidence="5" key="1">
    <citation type="submission" date="2025-08" db="UniProtKB">
        <authorList>
            <consortium name="RefSeq"/>
        </authorList>
    </citation>
    <scope>IDENTIFICATION</scope>
    <source>
        <tissue evidence="5">Blood</tissue>
    </source>
</reference>
<dbReference type="AlphaFoldDB" id="A0A6J3I1K8"/>
<name>A0A6J3I1K8_SAPAP</name>
<dbReference type="Gene3D" id="6.10.250.1050">
    <property type="match status" value="1"/>
</dbReference>
<comment type="similarity">
    <text evidence="1">Belongs to the protein phosphatase inhibitor 2 family.</text>
</comment>
<dbReference type="GO" id="GO:0004864">
    <property type="term" value="F:protein phosphatase inhibitor activity"/>
    <property type="evidence" value="ECO:0007669"/>
    <property type="project" value="UniProtKB-KW"/>
</dbReference>
<proteinExistence type="inferred from homology"/>
<evidence type="ECO:0000256" key="3">
    <source>
        <dbReference type="SAM" id="MobiDB-lite"/>
    </source>
</evidence>
<gene>
    <name evidence="5" type="primary">LOC116553230</name>
</gene>
<dbReference type="GO" id="GO:0009966">
    <property type="term" value="P:regulation of signal transduction"/>
    <property type="evidence" value="ECO:0007669"/>
    <property type="project" value="InterPro"/>
</dbReference>
<evidence type="ECO:0000313" key="4">
    <source>
        <dbReference type="Proteomes" id="UP000504640"/>
    </source>
</evidence>
<dbReference type="PANTHER" id="PTHR12398">
    <property type="entry name" value="PROTEIN PHOSPHATASE INHIBITOR"/>
    <property type="match status" value="1"/>
</dbReference>
<dbReference type="Proteomes" id="UP000504640">
    <property type="component" value="Unplaced"/>
</dbReference>
<evidence type="ECO:0000313" key="5">
    <source>
        <dbReference type="RefSeq" id="XP_032136401.1"/>
    </source>
</evidence>
<dbReference type="RefSeq" id="XP_032136401.1">
    <property type="nucleotide sequence ID" value="XM_032280510.1"/>
</dbReference>
<keyword evidence="4" id="KW-1185">Reference proteome</keyword>
<dbReference type="Pfam" id="PF04979">
    <property type="entry name" value="IPP-2"/>
    <property type="match status" value="1"/>
</dbReference>
<sequence>MEGQLEECPERLRKKSQHWDEMNILATYHPADKDYGFMMVDEPNTPYHRWLQDSFEDLSASSSRSVNPEVLAERIAMMDNIYPKVLQNHADRSSGPADSFSKTYSSTYRSQSPPALATIILGQEIALHRKEYYGKGLYLRSCSHPELMEDVEDEHQDGSAHWTWVID</sequence>
<accession>A0A6J3I1K8</accession>
<evidence type="ECO:0000256" key="1">
    <source>
        <dbReference type="ARBA" id="ARBA00005472"/>
    </source>
</evidence>
<protein>
    <submittedName>
        <fullName evidence="5">Protein phosphatase inhibitor 2-like isoform X1</fullName>
    </submittedName>
</protein>